<sequence>MSVEKQILEVIDEKVRPALQSHGGDIEFVEFDEGNGVLKVRLQGACGSCPFAQETLRAQVEAVLKRDIPEIKSVVRER</sequence>
<dbReference type="SUPFAM" id="SSF117916">
    <property type="entry name" value="Fe-S cluster assembly (FSCA) domain-like"/>
    <property type="match status" value="1"/>
</dbReference>
<dbReference type="KEGG" id="tli:Tlie_0774"/>
<keyword evidence="3" id="KW-1185">Reference proteome</keyword>
<evidence type="ECO:0000313" key="3">
    <source>
        <dbReference type="Proteomes" id="UP000005868"/>
    </source>
</evidence>
<dbReference type="InterPro" id="IPR001075">
    <property type="entry name" value="NIF_FeS_clus_asmbl_NifU_C"/>
</dbReference>
<dbReference type="InterPro" id="IPR034904">
    <property type="entry name" value="FSCA_dom_sf"/>
</dbReference>
<organism evidence="2 3">
    <name type="scientific">Thermovirga lienii (strain ATCC BAA-1197 / DSM 17291 / Cas60314)</name>
    <dbReference type="NCBI Taxonomy" id="580340"/>
    <lineage>
        <taxon>Bacteria</taxon>
        <taxon>Thermotogati</taxon>
        <taxon>Synergistota</taxon>
        <taxon>Synergistia</taxon>
        <taxon>Synergistales</taxon>
        <taxon>Thermovirgaceae</taxon>
        <taxon>Thermovirga</taxon>
    </lineage>
</organism>
<dbReference type="Pfam" id="PF01106">
    <property type="entry name" value="NifU"/>
    <property type="match status" value="1"/>
</dbReference>
<dbReference type="AlphaFoldDB" id="G7V9F7"/>
<feature type="domain" description="NIF system FeS cluster assembly NifU C-terminal" evidence="1">
    <location>
        <begin position="7"/>
        <end position="75"/>
    </location>
</feature>
<dbReference type="OrthoDB" id="9796965at2"/>
<dbReference type="GO" id="GO:0051536">
    <property type="term" value="F:iron-sulfur cluster binding"/>
    <property type="evidence" value="ECO:0007669"/>
    <property type="project" value="InterPro"/>
</dbReference>
<dbReference type="eggNOG" id="COG0694">
    <property type="taxonomic scope" value="Bacteria"/>
</dbReference>
<reference evidence="3" key="1">
    <citation type="submission" date="2011-10" db="EMBL/GenBank/DDBJ databases">
        <title>The complete genome of chromosome of Thermovirga lienii DSM 17291.</title>
        <authorList>
            <consortium name="US DOE Joint Genome Institute (JGI-PGF)"/>
            <person name="Lucas S."/>
            <person name="Copeland A."/>
            <person name="Lapidus A."/>
            <person name="Glavina del Rio T."/>
            <person name="Dalin E."/>
            <person name="Tice H."/>
            <person name="Bruce D."/>
            <person name="Goodwin L."/>
            <person name="Pitluck S."/>
            <person name="Peters L."/>
            <person name="Mikhailova N."/>
            <person name="Saunders E."/>
            <person name="Kyrpides N."/>
            <person name="Mavromatis K."/>
            <person name="Ivanova N."/>
            <person name="Last F.I."/>
            <person name="Brettin T."/>
            <person name="Detter J.C."/>
            <person name="Han C."/>
            <person name="Larimer F."/>
            <person name="Land M."/>
            <person name="Hauser L."/>
            <person name="Markowitz V."/>
            <person name="Cheng J.-F."/>
            <person name="Hugenholtz P."/>
            <person name="Woyke T."/>
            <person name="Wu D."/>
            <person name="Spring S."/>
            <person name="Schroeder M."/>
            <person name="Brambilla E.-M."/>
            <person name="Klenk H.-P."/>
            <person name="Eisen J.A."/>
        </authorList>
    </citation>
    <scope>NUCLEOTIDE SEQUENCE [LARGE SCALE GENOMIC DNA]</scope>
    <source>
        <strain evidence="3">ATCC BAA-1197 / DSM 17291 / Cas60314</strain>
    </source>
</reference>
<dbReference type="Proteomes" id="UP000005868">
    <property type="component" value="Chromosome"/>
</dbReference>
<dbReference type="PANTHER" id="PTHR11178">
    <property type="entry name" value="IRON-SULFUR CLUSTER SCAFFOLD PROTEIN NFU-RELATED"/>
    <property type="match status" value="1"/>
</dbReference>
<dbReference type="STRING" id="580340.Tlie_0774"/>
<name>G7V9F7_THELD</name>
<gene>
    <name evidence="2" type="ordered locus">Tlie_0774</name>
</gene>
<accession>G7V9F7</accession>
<dbReference type="EMBL" id="CP003096">
    <property type="protein sequence ID" value="AER66507.1"/>
    <property type="molecule type" value="Genomic_DNA"/>
</dbReference>
<protein>
    <submittedName>
        <fullName evidence="2">Nitrogen-fixing NifU domain protein</fullName>
    </submittedName>
</protein>
<reference evidence="2 3" key="2">
    <citation type="journal article" date="2012" name="Stand. Genomic Sci.">
        <title>Genome sequence of the moderately thermophilic, amino-acid-degrading and sulfur-reducing bacterium Thermovirga lienii type strain (Cas60314(T)).</title>
        <authorList>
            <person name="Goker M."/>
            <person name="Saunders E."/>
            <person name="Lapidus A."/>
            <person name="Nolan M."/>
            <person name="Lucas S."/>
            <person name="Hammon N."/>
            <person name="Deshpande S."/>
            <person name="Cheng J.F."/>
            <person name="Han C."/>
            <person name="Tapia R."/>
            <person name="Goodwin L.A."/>
            <person name="Pitluck S."/>
            <person name="Liolios K."/>
            <person name="Mavromatis K."/>
            <person name="Pagani I."/>
            <person name="Ivanova N."/>
            <person name="Mikhailova N."/>
            <person name="Pati A."/>
            <person name="Chen A."/>
            <person name="Palaniappan K."/>
            <person name="Land M."/>
            <person name="Chang Y.J."/>
            <person name="Jeffries C.D."/>
            <person name="Brambilla E.M."/>
            <person name="Rohde M."/>
            <person name="Spring S."/>
            <person name="Detter J.C."/>
            <person name="Woyke T."/>
            <person name="Bristow J."/>
            <person name="Eisen J.A."/>
            <person name="Markowitz V."/>
            <person name="Hugenholtz P."/>
            <person name="Kyrpides N.C."/>
            <person name="Klenk H.P."/>
        </authorList>
    </citation>
    <scope>NUCLEOTIDE SEQUENCE [LARGE SCALE GENOMIC DNA]</scope>
    <source>
        <strain evidence="3">ATCC BAA-1197 / DSM 17291 / Cas60314</strain>
    </source>
</reference>
<dbReference type="GO" id="GO:0005506">
    <property type="term" value="F:iron ion binding"/>
    <property type="evidence" value="ECO:0007669"/>
    <property type="project" value="InterPro"/>
</dbReference>
<proteinExistence type="predicted"/>
<evidence type="ECO:0000259" key="1">
    <source>
        <dbReference type="Pfam" id="PF01106"/>
    </source>
</evidence>
<dbReference type="Gene3D" id="3.30.300.130">
    <property type="entry name" value="Fe-S cluster assembly (FSCA)"/>
    <property type="match status" value="1"/>
</dbReference>
<dbReference type="HOGENOM" id="CLU_060555_4_2_0"/>
<dbReference type="GO" id="GO:0016226">
    <property type="term" value="P:iron-sulfur cluster assembly"/>
    <property type="evidence" value="ECO:0007669"/>
    <property type="project" value="InterPro"/>
</dbReference>
<evidence type="ECO:0000313" key="2">
    <source>
        <dbReference type="EMBL" id="AER66507.1"/>
    </source>
</evidence>